<comment type="pathway">
    <text evidence="3">Sulfur metabolism; hydrogen sulfide biosynthesis; sulfite from sulfate: step 3/3.</text>
</comment>
<dbReference type="NCBIfam" id="NF002537">
    <property type="entry name" value="PRK02090.1"/>
    <property type="match status" value="1"/>
</dbReference>
<dbReference type="Pfam" id="PF01507">
    <property type="entry name" value="PAPS_reduct"/>
    <property type="match status" value="1"/>
</dbReference>
<dbReference type="UniPathway" id="UPA00140">
    <property type="reaction ID" value="UER00206"/>
</dbReference>
<dbReference type="NCBIfam" id="TIGR02057">
    <property type="entry name" value="PAPS_reductase"/>
    <property type="match status" value="1"/>
</dbReference>
<dbReference type="NCBIfam" id="TIGR00434">
    <property type="entry name" value="cysH"/>
    <property type="match status" value="1"/>
</dbReference>
<feature type="domain" description="Phosphoadenosine phosphosulphate reductase" evidence="4">
    <location>
        <begin position="48"/>
        <end position="220"/>
    </location>
</feature>
<comment type="caution">
    <text evidence="5">The sequence shown here is derived from an EMBL/GenBank/DDBJ whole genome shotgun (WGS) entry which is preliminary data.</text>
</comment>
<gene>
    <name evidence="3" type="primary">cysH</name>
    <name evidence="5" type="ORF">C8D97_107156</name>
</gene>
<dbReference type="PIRSF" id="PIRSF000857">
    <property type="entry name" value="PAPS_reductase"/>
    <property type="match status" value="1"/>
</dbReference>
<evidence type="ECO:0000313" key="5">
    <source>
        <dbReference type="EMBL" id="PWK49991.1"/>
    </source>
</evidence>
<comment type="catalytic activity">
    <reaction evidence="3">
        <text>[thioredoxin]-disulfide + sulfite + adenosine 3',5'-bisphosphate + 2 H(+) = [thioredoxin]-dithiol + 3'-phosphoadenylyl sulfate</text>
        <dbReference type="Rhea" id="RHEA:11724"/>
        <dbReference type="Rhea" id="RHEA-COMP:10698"/>
        <dbReference type="Rhea" id="RHEA-COMP:10700"/>
        <dbReference type="ChEBI" id="CHEBI:15378"/>
        <dbReference type="ChEBI" id="CHEBI:17359"/>
        <dbReference type="ChEBI" id="CHEBI:29950"/>
        <dbReference type="ChEBI" id="CHEBI:50058"/>
        <dbReference type="ChEBI" id="CHEBI:58339"/>
        <dbReference type="ChEBI" id="CHEBI:58343"/>
        <dbReference type="EC" id="1.8.4.8"/>
    </reaction>
</comment>
<dbReference type="RefSeq" id="WP_109763771.1">
    <property type="nucleotide sequence ID" value="NZ_QGGU01000007.1"/>
</dbReference>
<keyword evidence="6" id="KW-1185">Reference proteome</keyword>
<dbReference type="PANTHER" id="PTHR46509">
    <property type="entry name" value="PHOSPHOADENOSINE PHOSPHOSULFATE REDUCTASE"/>
    <property type="match status" value="1"/>
</dbReference>
<comment type="subcellular location">
    <subcellularLocation>
        <location evidence="3">Cytoplasm</location>
    </subcellularLocation>
</comment>
<dbReference type="GO" id="GO:0004604">
    <property type="term" value="F:phosphoadenylyl-sulfate reductase (thioredoxin) activity"/>
    <property type="evidence" value="ECO:0007669"/>
    <property type="project" value="UniProtKB-UniRule"/>
</dbReference>
<evidence type="ECO:0000313" key="6">
    <source>
        <dbReference type="Proteomes" id="UP000245790"/>
    </source>
</evidence>
<evidence type="ECO:0000256" key="2">
    <source>
        <dbReference type="ARBA" id="ARBA00023002"/>
    </source>
</evidence>
<comment type="function">
    <text evidence="3">Catalyzes the formation of sulfite from phosphoadenosine 5'-phosphosulfate (PAPS) using thioredoxin as an electron donor.</text>
</comment>
<dbReference type="AlphaFoldDB" id="A0A316FM82"/>
<comment type="caution">
    <text evidence="3">Lacks conserved residue(s) required for the propagation of feature annotation.</text>
</comment>
<dbReference type="EMBL" id="QGGU01000007">
    <property type="protein sequence ID" value="PWK49991.1"/>
    <property type="molecule type" value="Genomic_DNA"/>
</dbReference>
<dbReference type="EC" id="1.8.4.8" evidence="3"/>
<dbReference type="GO" id="GO:0019379">
    <property type="term" value="P:sulfate assimilation, phosphoadenylyl sulfate reduction by phosphoadenylyl-sulfate reductase (thioredoxin)"/>
    <property type="evidence" value="ECO:0007669"/>
    <property type="project" value="UniProtKB-UniRule"/>
</dbReference>
<dbReference type="InterPro" id="IPR004511">
    <property type="entry name" value="PAPS/APS_Rdtase"/>
</dbReference>
<keyword evidence="3" id="KW-0963">Cytoplasm</keyword>
<name>A0A316FM82_9GAMM</name>
<dbReference type="GO" id="GO:0005737">
    <property type="term" value="C:cytoplasm"/>
    <property type="evidence" value="ECO:0007669"/>
    <property type="project" value="UniProtKB-SubCell"/>
</dbReference>
<dbReference type="OrthoDB" id="9794018at2"/>
<dbReference type="PANTHER" id="PTHR46509:SF1">
    <property type="entry name" value="PHOSPHOADENOSINE PHOSPHOSULFATE REDUCTASE"/>
    <property type="match status" value="1"/>
</dbReference>
<feature type="active site" description="Nucleophile; cysteine thiosulfonate intermediate" evidence="3">
    <location>
        <position position="239"/>
    </location>
</feature>
<dbReference type="Gene3D" id="3.40.50.620">
    <property type="entry name" value="HUPs"/>
    <property type="match status" value="1"/>
</dbReference>
<dbReference type="InterPro" id="IPR002500">
    <property type="entry name" value="PAPS_reduct_dom"/>
</dbReference>
<dbReference type="Proteomes" id="UP000245790">
    <property type="component" value="Unassembled WGS sequence"/>
</dbReference>
<protein>
    <recommendedName>
        <fullName evidence="3">Phosphoadenosine 5'-phosphosulfate reductase</fullName>
        <shortName evidence="3">PAPS reductase</shortName>
        <ecNumber evidence="3">1.8.4.8</ecNumber>
    </recommendedName>
    <alternativeName>
        <fullName evidence="3">3'-phosphoadenylylsulfate reductase</fullName>
    </alternativeName>
    <alternativeName>
        <fullName evidence="3">PAPS reductase, thioredoxin dependent</fullName>
    </alternativeName>
    <alternativeName>
        <fullName evidence="3">PAPS sulfotransferase</fullName>
    </alternativeName>
    <alternativeName>
        <fullName evidence="3">PAdoPS reductase</fullName>
    </alternativeName>
</protein>
<dbReference type="SUPFAM" id="SSF52402">
    <property type="entry name" value="Adenine nucleotide alpha hydrolases-like"/>
    <property type="match status" value="1"/>
</dbReference>
<dbReference type="HAMAP" id="MF_00063">
    <property type="entry name" value="CysH"/>
    <property type="match status" value="1"/>
</dbReference>
<dbReference type="InterPro" id="IPR014729">
    <property type="entry name" value="Rossmann-like_a/b/a_fold"/>
</dbReference>
<comment type="similarity">
    <text evidence="1 3">Belongs to the PAPS reductase family. CysH subfamily.</text>
</comment>
<organism evidence="5 6">
    <name type="scientific">Pleionea mediterranea</name>
    <dbReference type="NCBI Taxonomy" id="523701"/>
    <lineage>
        <taxon>Bacteria</taxon>
        <taxon>Pseudomonadati</taxon>
        <taxon>Pseudomonadota</taxon>
        <taxon>Gammaproteobacteria</taxon>
        <taxon>Oceanospirillales</taxon>
        <taxon>Pleioneaceae</taxon>
        <taxon>Pleionea</taxon>
    </lineage>
</organism>
<sequence>MSLCCVNQTIPDSVTTDDFDFKQANQDLEAMIAEKRLEWSLKNLPGQHVLTSSFGAQSAVSLHMFQQVAPNIPVVLIDTGYLFKETYQFIDQLSQRLNLNLKVYRSSLSAAWQESRFGQLWQQGVEGIDRYNQINKVEPLQQALNDLNTGTWYAGIRREQAKTRTNIAVLKAQSDRFKMHPIADWSNRDLHDYLKKHSLPYHPLWDKGYVSIGDVHTTRPITEALNEEDTRFFGLKRECGIHEL</sequence>
<evidence type="ECO:0000256" key="1">
    <source>
        <dbReference type="ARBA" id="ARBA00009732"/>
    </source>
</evidence>
<evidence type="ECO:0000259" key="4">
    <source>
        <dbReference type="Pfam" id="PF01507"/>
    </source>
</evidence>
<reference evidence="5 6" key="1">
    <citation type="submission" date="2018-05" db="EMBL/GenBank/DDBJ databases">
        <title>Genomic Encyclopedia of Type Strains, Phase IV (KMG-IV): sequencing the most valuable type-strain genomes for metagenomic binning, comparative biology and taxonomic classification.</title>
        <authorList>
            <person name="Goeker M."/>
        </authorList>
    </citation>
    <scope>NUCLEOTIDE SEQUENCE [LARGE SCALE GENOMIC DNA]</scope>
    <source>
        <strain evidence="5 6">DSM 25350</strain>
    </source>
</reference>
<dbReference type="CDD" id="cd23945">
    <property type="entry name" value="PAPS_reductase"/>
    <property type="match status" value="1"/>
</dbReference>
<evidence type="ECO:0000256" key="3">
    <source>
        <dbReference type="HAMAP-Rule" id="MF_00063"/>
    </source>
</evidence>
<dbReference type="InterPro" id="IPR011800">
    <property type="entry name" value="PAPS_reductase_CysH"/>
</dbReference>
<proteinExistence type="inferred from homology"/>
<accession>A0A316FM82</accession>
<dbReference type="GO" id="GO:0070814">
    <property type="term" value="P:hydrogen sulfide biosynthetic process"/>
    <property type="evidence" value="ECO:0007669"/>
    <property type="project" value="UniProtKB-UniRule"/>
</dbReference>
<keyword evidence="2 3" id="KW-0560">Oxidoreductase</keyword>